<feature type="region of interest" description="Disordered" evidence="1">
    <location>
        <begin position="77"/>
        <end position="102"/>
    </location>
</feature>
<organism evidence="2 3">
    <name type="scientific">Thioclava kandeliae</name>
    <dbReference type="NCBI Taxonomy" id="3070818"/>
    <lineage>
        <taxon>Bacteria</taxon>
        <taxon>Pseudomonadati</taxon>
        <taxon>Pseudomonadota</taxon>
        <taxon>Alphaproteobacteria</taxon>
        <taxon>Rhodobacterales</taxon>
        <taxon>Paracoccaceae</taxon>
        <taxon>Thioclava</taxon>
    </lineage>
</organism>
<evidence type="ECO:0000256" key="1">
    <source>
        <dbReference type="SAM" id="MobiDB-lite"/>
    </source>
</evidence>
<evidence type="ECO:0000313" key="3">
    <source>
        <dbReference type="Proteomes" id="UP001438953"/>
    </source>
</evidence>
<protein>
    <recommendedName>
        <fullName evidence="4">Lipoprotein</fullName>
    </recommendedName>
</protein>
<keyword evidence="3" id="KW-1185">Reference proteome</keyword>
<dbReference type="PROSITE" id="PS51257">
    <property type="entry name" value="PROKAR_LIPOPROTEIN"/>
    <property type="match status" value="1"/>
</dbReference>
<accession>A0ABV1SGF3</accession>
<dbReference type="Proteomes" id="UP001438953">
    <property type="component" value="Unassembled WGS sequence"/>
</dbReference>
<reference evidence="2 3" key="2">
    <citation type="submission" date="2024-06" db="EMBL/GenBank/DDBJ databases">
        <title>Thioclava kandeliae sp. nov. from a rhizosphere soil sample of Kandelia candel in a mangrove.</title>
        <authorList>
            <person name="Mu T."/>
        </authorList>
    </citation>
    <scope>NUCLEOTIDE SEQUENCE [LARGE SCALE GENOMIC DNA]</scope>
    <source>
        <strain evidence="2 3">CPCC 100088</strain>
    </source>
</reference>
<evidence type="ECO:0000313" key="2">
    <source>
        <dbReference type="EMBL" id="MER5171711.1"/>
    </source>
</evidence>
<feature type="compositionally biased region" description="Low complexity" evidence="1">
    <location>
        <begin position="86"/>
        <end position="99"/>
    </location>
</feature>
<comment type="caution">
    <text evidence="2">The sequence shown here is derived from an EMBL/GenBank/DDBJ whole genome shotgun (WGS) entry which is preliminary data.</text>
</comment>
<sequence>MRREFAACVVTGCAMLLQGCGAQPAPQFFNAERHEITLDGIRFVVFDRGGDAEVIRMGYLTLRERDRVPPLMRRAAEATTGCKVTGPSSGPLRSPSLPGDTGEARFRLECGA</sequence>
<gene>
    <name evidence="2" type="ORF">VSX56_07970</name>
</gene>
<dbReference type="EMBL" id="JAYWLC010000005">
    <property type="protein sequence ID" value="MER5171711.1"/>
    <property type="molecule type" value="Genomic_DNA"/>
</dbReference>
<proteinExistence type="predicted"/>
<evidence type="ECO:0008006" key="4">
    <source>
        <dbReference type="Google" id="ProtNLM"/>
    </source>
</evidence>
<reference evidence="2 3" key="1">
    <citation type="submission" date="2024-01" db="EMBL/GenBank/DDBJ databases">
        <authorList>
            <person name="Deng Y."/>
            <person name="Su J."/>
        </authorList>
    </citation>
    <scope>NUCLEOTIDE SEQUENCE [LARGE SCALE GENOMIC DNA]</scope>
    <source>
        <strain evidence="2 3">CPCC 100088</strain>
    </source>
</reference>
<name>A0ABV1SGF3_9RHOB</name>
<dbReference type="RefSeq" id="WP_339114294.1">
    <property type="nucleotide sequence ID" value="NZ_JAYWLC010000005.1"/>
</dbReference>